<dbReference type="AlphaFoldDB" id="A0A328D5F4"/>
<gene>
    <name evidence="1" type="ORF">DM860_011609</name>
</gene>
<reference evidence="1 2" key="1">
    <citation type="submission" date="2018-06" db="EMBL/GenBank/DDBJ databases">
        <title>The Genome of Cuscuta australis (Dodder) Provides Insight into the Evolution of Plant Parasitism.</title>
        <authorList>
            <person name="Liu H."/>
        </authorList>
    </citation>
    <scope>NUCLEOTIDE SEQUENCE [LARGE SCALE GENOMIC DNA]</scope>
    <source>
        <strain evidence="2">cv. Yunnan</strain>
        <tissue evidence="1">Vines</tissue>
    </source>
</reference>
<comment type="caution">
    <text evidence="1">The sequence shown here is derived from an EMBL/GenBank/DDBJ whole genome shotgun (WGS) entry which is preliminary data.</text>
</comment>
<protein>
    <submittedName>
        <fullName evidence="1">Uncharacterized protein</fullName>
    </submittedName>
</protein>
<proteinExistence type="predicted"/>
<name>A0A328D5F4_9ASTE</name>
<dbReference type="Proteomes" id="UP000249390">
    <property type="component" value="Unassembled WGS sequence"/>
</dbReference>
<dbReference type="EMBL" id="NQVE01000203">
    <property type="protein sequence ID" value="RAL39123.1"/>
    <property type="molecule type" value="Genomic_DNA"/>
</dbReference>
<accession>A0A328D5F4</accession>
<keyword evidence="2" id="KW-1185">Reference proteome</keyword>
<organism evidence="1 2">
    <name type="scientific">Cuscuta australis</name>
    <dbReference type="NCBI Taxonomy" id="267555"/>
    <lineage>
        <taxon>Eukaryota</taxon>
        <taxon>Viridiplantae</taxon>
        <taxon>Streptophyta</taxon>
        <taxon>Embryophyta</taxon>
        <taxon>Tracheophyta</taxon>
        <taxon>Spermatophyta</taxon>
        <taxon>Magnoliopsida</taxon>
        <taxon>eudicotyledons</taxon>
        <taxon>Gunneridae</taxon>
        <taxon>Pentapetalae</taxon>
        <taxon>asterids</taxon>
        <taxon>lamiids</taxon>
        <taxon>Solanales</taxon>
        <taxon>Convolvulaceae</taxon>
        <taxon>Cuscuteae</taxon>
        <taxon>Cuscuta</taxon>
        <taxon>Cuscuta subgen. Grammica</taxon>
        <taxon>Cuscuta sect. Cleistogrammica</taxon>
    </lineage>
</organism>
<sequence length="239" mass="27434">MVMEHENLPFPNVWRKKEDKSPSYSFPPHSLHLEEIFGLFLKNGHPIPRNLFSKNDYIRGLGFWIPLDAPLQAISGNTTSTWAPPLRPTRVRLSRCSSRRDPSLEGEEDVHLATMNERGLKNISTSKCMDLDPVRASLGTSHRLLDHRPLDVEVAGDMLSLGQHMRSANLPYPYAREAHLFTGYTAWADALRHSHRIVDRNATLSREHLDYDRVLSERDQLKAKNRDLLLKRLEDVDQA</sequence>
<evidence type="ECO:0000313" key="1">
    <source>
        <dbReference type="EMBL" id="RAL39123.1"/>
    </source>
</evidence>
<evidence type="ECO:0000313" key="2">
    <source>
        <dbReference type="Proteomes" id="UP000249390"/>
    </source>
</evidence>